<dbReference type="SUPFAM" id="SSF54928">
    <property type="entry name" value="RNA-binding domain, RBD"/>
    <property type="match status" value="1"/>
</dbReference>
<evidence type="ECO:0000256" key="4">
    <source>
        <dbReference type="ARBA" id="ARBA00022490"/>
    </source>
</evidence>
<evidence type="ECO:0000256" key="5">
    <source>
        <dbReference type="ARBA" id="ARBA00022664"/>
    </source>
</evidence>
<evidence type="ECO:0000256" key="10">
    <source>
        <dbReference type="ARBA" id="ARBA00077711"/>
    </source>
</evidence>
<dbReference type="PROSITE" id="PS50102">
    <property type="entry name" value="RRM"/>
    <property type="match status" value="1"/>
</dbReference>
<evidence type="ECO:0000313" key="15">
    <source>
        <dbReference type="Proteomes" id="UP001211907"/>
    </source>
</evidence>
<dbReference type="AlphaFoldDB" id="A0AAD5XDD6"/>
<dbReference type="GO" id="GO:0003729">
    <property type="term" value="F:mRNA binding"/>
    <property type="evidence" value="ECO:0007669"/>
    <property type="project" value="InterPro"/>
</dbReference>
<dbReference type="SMART" id="SM00360">
    <property type="entry name" value="RRM"/>
    <property type="match status" value="1"/>
</dbReference>
<comment type="subcellular location">
    <subcellularLocation>
        <location evidence="2">Cytoplasm</location>
    </subcellularLocation>
    <subcellularLocation>
        <location evidence="1">Nucleus</location>
    </subcellularLocation>
</comment>
<reference evidence="14" key="1">
    <citation type="submission" date="2020-05" db="EMBL/GenBank/DDBJ databases">
        <title>Phylogenomic resolution of chytrid fungi.</title>
        <authorList>
            <person name="Stajich J.E."/>
            <person name="Amses K."/>
            <person name="Simmons R."/>
            <person name="Seto K."/>
            <person name="Myers J."/>
            <person name="Bonds A."/>
            <person name="Quandt C.A."/>
            <person name="Barry K."/>
            <person name="Liu P."/>
            <person name="Grigoriev I."/>
            <person name="Longcore J.E."/>
            <person name="James T.Y."/>
        </authorList>
    </citation>
    <scope>NUCLEOTIDE SEQUENCE</scope>
    <source>
        <strain evidence="14">JEL0513</strain>
    </source>
</reference>
<feature type="compositionally biased region" description="Basic and acidic residues" evidence="12">
    <location>
        <begin position="41"/>
        <end position="50"/>
    </location>
</feature>
<keyword evidence="4" id="KW-0963">Cytoplasm</keyword>
<dbReference type="Pfam" id="PF00076">
    <property type="entry name" value="RRM_1"/>
    <property type="match status" value="1"/>
</dbReference>
<evidence type="ECO:0000256" key="1">
    <source>
        <dbReference type="ARBA" id="ARBA00004123"/>
    </source>
</evidence>
<dbReference type="GO" id="GO:0008380">
    <property type="term" value="P:RNA splicing"/>
    <property type="evidence" value="ECO:0007669"/>
    <property type="project" value="UniProtKB-KW"/>
</dbReference>
<evidence type="ECO:0000256" key="2">
    <source>
        <dbReference type="ARBA" id="ARBA00004496"/>
    </source>
</evidence>
<dbReference type="GO" id="GO:0005634">
    <property type="term" value="C:nucleus"/>
    <property type="evidence" value="ECO:0007669"/>
    <property type="project" value="UniProtKB-SubCell"/>
</dbReference>
<dbReference type="GO" id="GO:0005737">
    <property type="term" value="C:cytoplasm"/>
    <property type="evidence" value="ECO:0007669"/>
    <property type="project" value="UniProtKB-SubCell"/>
</dbReference>
<dbReference type="InterPro" id="IPR012677">
    <property type="entry name" value="Nucleotide-bd_a/b_plait_sf"/>
</dbReference>
<feature type="domain" description="RRM" evidence="13">
    <location>
        <begin position="72"/>
        <end position="150"/>
    </location>
</feature>
<dbReference type="GO" id="GO:0006417">
    <property type="term" value="P:regulation of translation"/>
    <property type="evidence" value="ECO:0007669"/>
    <property type="project" value="UniProtKB-KW"/>
</dbReference>
<evidence type="ECO:0000256" key="9">
    <source>
        <dbReference type="ARBA" id="ARBA00023242"/>
    </source>
</evidence>
<evidence type="ECO:0000256" key="8">
    <source>
        <dbReference type="ARBA" id="ARBA00023187"/>
    </source>
</evidence>
<keyword evidence="8" id="KW-0508">mRNA splicing</keyword>
<dbReference type="GO" id="GO:0006397">
    <property type="term" value="P:mRNA processing"/>
    <property type="evidence" value="ECO:0007669"/>
    <property type="project" value="UniProtKB-KW"/>
</dbReference>
<dbReference type="CDD" id="cd12324">
    <property type="entry name" value="RRM_RBM8"/>
    <property type="match status" value="1"/>
</dbReference>
<dbReference type="InterPro" id="IPR000504">
    <property type="entry name" value="RRM_dom"/>
</dbReference>
<keyword evidence="6" id="KW-0810">Translation regulation</keyword>
<evidence type="ECO:0000256" key="3">
    <source>
        <dbReference type="ARBA" id="ARBA00022448"/>
    </source>
</evidence>
<evidence type="ECO:0000256" key="7">
    <source>
        <dbReference type="ARBA" id="ARBA00022884"/>
    </source>
</evidence>
<evidence type="ECO:0000256" key="6">
    <source>
        <dbReference type="ARBA" id="ARBA00022845"/>
    </source>
</evidence>
<gene>
    <name evidence="14" type="primary">RBM8A_1</name>
    <name evidence="14" type="ORF">HK100_003735</name>
</gene>
<dbReference type="Gene3D" id="3.30.70.330">
    <property type="match status" value="1"/>
</dbReference>
<keyword evidence="5" id="KW-0507">mRNA processing</keyword>
<keyword evidence="9" id="KW-0539">Nucleus</keyword>
<proteinExistence type="predicted"/>
<name>A0AAD5XDD6_9FUNG</name>
<keyword evidence="7 11" id="KW-0694">RNA-binding</keyword>
<protein>
    <recommendedName>
        <fullName evidence="10">RNA-binding protein 8A</fullName>
    </recommendedName>
</protein>
<keyword evidence="3" id="KW-0813">Transport</keyword>
<accession>A0AAD5XDD6</accession>
<dbReference type="PRINTS" id="PR01738">
    <property type="entry name" value="RNABINDINGM8"/>
</dbReference>
<comment type="caution">
    <text evidence="14">The sequence shown here is derived from an EMBL/GenBank/DDBJ whole genome shotgun (WGS) entry which is preliminary data.</text>
</comment>
<feature type="region of interest" description="Disordered" evidence="12">
    <location>
        <begin position="25"/>
        <end position="50"/>
    </location>
</feature>
<dbReference type="InterPro" id="IPR035979">
    <property type="entry name" value="RBD_domain_sf"/>
</dbReference>
<dbReference type="EMBL" id="JADGJH010001957">
    <property type="protein sequence ID" value="KAJ3106373.1"/>
    <property type="molecule type" value="Genomic_DNA"/>
</dbReference>
<evidence type="ECO:0000256" key="11">
    <source>
        <dbReference type="PROSITE-ProRule" id="PRU00176"/>
    </source>
</evidence>
<sequence length="167" mass="18214">MSNMLDLEPGADDLTTAMAVDETLSSAAASRRRGRGFETSGDSRDNVKTGKFDSLRAGNASASAPMKSIEGWIILVTGIHEEASEDDVKEKFADFGEIKNIHLNLDRRTGFVKGYSLIEYNSQREAKAAIDETDGTELLGQQIHTSYAFVTGPPRNSAGGRESERRR</sequence>
<evidence type="ECO:0000256" key="12">
    <source>
        <dbReference type="SAM" id="MobiDB-lite"/>
    </source>
</evidence>
<dbReference type="PANTHER" id="PTHR45894">
    <property type="entry name" value="RNA-BINDING PROTEIN 8A"/>
    <property type="match status" value="1"/>
</dbReference>
<organism evidence="14 15">
    <name type="scientific">Physocladia obscura</name>
    <dbReference type="NCBI Taxonomy" id="109957"/>
    <lineage>
        <taxon>Eukaryota</taxon>
        <taxon>Fungi</taxon>
        <taxon>Fungi incertae sedis</taxon>
        <taxon>Chytridiomycota</taxon>
        <taxon>Chytridiomycota incertae sedis</taxon>
        <taxon>Chytridiomycetes</taxon>
        <taxon>Chytridiales</taxon>
        <taxon>Chytriomycetaceae</taxon>
        <taxon>Physocladia</taxon>
    </lineage>
</organism>
<evidence type="ECO:0000259" key="13">
    <source>
        <dbReference type="PROSITE" id="PS50102"/>
    </source>
</evidence>
<keyword evidence="15" id="KW-1185">Reference proteome</keyword>
<dbReference type="FunFam" id="3.30.70.330:FF:000525">
    <property type="entry name" value="RNA-binding protein 8A"/>
    <property type="match status" value="1"/>
</dbReference>
<dbReference type="InterPro" id="IPR033744">
    <property type="entry name" value="RRM_RBM8"/>
</dbReference>
<dbReference type="Proteomes" id="UP001211907">
    <property type="component" value="Unassembled WGS sequence"/>
</dbReference>
<evidence type="ECO:0000313" key="14">
    <source>
        <dbReference type="EMBL" id="KAJ3106373.1"/>
    </source>
</evidence>
<dbReference type="InterPro" id="IPR008111">
    <property type="entry name" value="RNA-bd_8"/>
</dbReference>